<dbReference type="InterPro" id="IPR051606">
    <property type="entry name" value="Polyketide_Oxido-like"/>
</dbReference>
<organism evidence="2 3">
    <name type="scientific">Streptomyces hesseae</name>
    <dbReference type="NCBI Taxonomy" id="3075519"/>
    <lineage>
        <taxon>Bacteria</taxon>
        <taxon>Bacillati</taxon>
        <taxon>Actinomycetota</taxon>
        <taxon>Actinomycetes</taxon>
        <taxon>Kitasatosporales</taxon>
        <taxon>Streptomycetaceae</taxon>
        <taxon>Streptomyces</taxon>
    </lineage>
</organism>
<reference evidence="2" key="1">
    <citation type="submission" date="2024-05" db="EMBL/GenBank/DDBJ databases">
        <title>30 novel species of actinomycetes from the DSMZ collection.</title>
        <authorList>
            <person name="Nouioui I."/>
        </authorList>
    </citation>
    <scope>NUCLEOTIDE SEQUENCE</scope>
    <source>
        <strain evidence="2">DSM 40473</strain>
    </source>
</reference>
<dbReference type="Gene3D" id="3.40.50.720">
    <property type="entry name" value="NAD(P)-binding Rossmann-like Domain"/>
    <property type="match status" value="1"/>
</dbReference>
<gene>
    <name evidence="2" type="ORF">RM609_24785</name>
</gene>
<feature type="domain" description="NAD(P)-binding" evidence="1">
    <location>
        <begin position="7"/>
        <end position="203"/>
    </location>
</feature>
<name>A0ABU2STF4_9ACTN</name>
<dbReference type="InterPro" id="IPR036291">
    <property type="entry name" value="NAD(P)-bd_dom_sf"/>
</dbReference>
<keyword evidence="3" id="KW-1185">Reference proteome</keyword>
<sequence>MRITVIGAAGNVGRRVVAEALARGHAVTAVVRDPARGRAAGLPEAVEIRVGDAGNAEDVAALSAGQDVVIGATRPAPGQEGELAAMAKALLAGVAEAGTRLLLVGGAGNLSVPGTGGRTLVVDDPAYVPESWRPIALACVEQLAAVRAAGAGVDWTYLSPPALLEPGERTGAYRLGRDELLVDGAGSSAVSMEDLAVALLDEAERPGHRRARFTVAY</sequence>
<comment type="caution">
    <text evidence="2">The sequence shown here is derived from an EMBL/GenBank/DDBJ whole genome shotgun (WGS) entry which is preliminary data.</text>
</comment>
<dbReference type="Pfam" id="PF13460">
    <property type="entry name" value="NAD_binding_10"/>
    <property type="match status" value="1"/>
</dbReference>
<protein>
    <submittedName>
        <fullName evidence="2">NAD(P)H-binding protein</fullName>
    </submittedName>
</protein>
<dbReference type="RefSeq" id="WP_311613883.1">
    <property type="nucleotide sequence ID" value="NZ_JAVRFI010000019.1"/>
</dbReference>
<proteinExistence type="predicted"/>
<dbReference type="InterPro" id="IPR016040">
    <property type="entry name" value="NAD(P)-bd_dom"/>
</dbReference>
<evidence type="ECO:0000313" key="2">
    <source>
        <dbReference type="EMBL" id="MDT0452276.1"/>
    </source>
</evidence>
<dbReference type="EMBL" id="JAVRFI010000019">
    <property type="protein sequence ID" value="MDT0452276.1"/>
    <property type="molecule type" value="Genomic_DNA"/>
</dbReference>
<dbReference type="PANTHER" id="PTHR43355:SF2">
    <property type="entry name" value="FLAVIN REDUCTASE (NADPH)"/>
    <property type="match status" value="1"/>
</dbReference>
<dbReference type="SUPFAM" id="SSF51735">
    <property type="entry name" value="NAD(P)-binding Rossmann-fold domains"/>
    <property type="match status" value="1"/>
</dbReference>
<accession>A0ABU2STF4</accession>
<dbReference type="PANTHER" id="PTHR43355">
    <property type="entry name" value="FLAVIN REDUCTASE (NADPH)"/>
    <property type="match status" value="1"/>
</dbReference>
<dbReference type="Proteomes" id="UP001180531">
    <property type="component" value="Unassembled WGS sequence"/>
</dbReference>
<evidence type="ECO:0000259" key="1">
    <source>
        <dbReference type="Pfam" id="PF13460"/>
    </source>
</evidence>
<evidence type="ECO:0000313" key="3">
    <source>
        <dbReference type="Proteomes" id="UP001180531"/>
    </source>
</evidence>